<evidence type="ECO:0000313" key="2">
    <source>
        <dbReference type="Proteomes" id="UP001163115"/>
    </source>
</evidence>
<gene>
    <name evidence="1" type="ORF">OW255_12220</name>
</gene>
<dbReference type="EMBL" id="CP113524">
    <property type="protein sequence ID" value="WAJ22341.1"/>
    <property type="molecule type" value="Genomic_DNA"/>
</dbReference>
<organism evidence="1 2">
    <name type="scientific">Lacrimispora xylanolytica</name>
    <dbReference type="NCBI Taxonomy" id="29375"/>
    <lineage>
        <taxon>Bacteria</taxon>
        <taxon>Bacillati</taxon>
        <taxon>Bacillota</taxon>
        <taxon>Clostridia</taxon>
        <taxon>Lachnospirales</taxon>
        <taxon>Lachnospiraceae</taxon>
        <taxon>Lacrimispora</taxon>
    </lineage>
</organism>
<dbReference type="Proteomes" id="UP001163115">
    <property type="component" value="Chromosome"/>
</dbReference>
<protein>
    <recommendedName>
        <fullName evidence="3">KAP NTPase domain-containing protein</fullName>
    </recommendedName>
</protein>
<evidence type="ECO:0008006" key="3">
    <source>
        <dbReference type="Google" id="ProtNLM"/>
    </source>
</evidence>
<accession>A0ABY7A9Y2</accession>
<evidence type="ECO:0000313" key="1">
    <source>
        <dbReference type="EMBL" id="WAJ22341.1"/>
    </source>
</evidence>
<dbReference type="SUPFAM" id="SSF52540">
    <property type="entry name" value="P-loop containing nucleoside triphosphate hydrolases"/>
    <property type="match status" value="1"/>
</dbReference>
<sequence length="882" mass="103433">MRRIIIEQGNEFKIYDSQTEISEDIFWDQYKMANEIKDSLVTYYKKIEADNSKKNIWEHLNNIIAFCGERGQGKSSAMIHFTYNLKNDDNIEVLETIDPTAMETVHDILDIVISRIFEQYRIDKAMNQNNSQSFGENVVNQNRDQLFKMSTLFQKVHKNLAVLKNSERFIKDEYIYNGSIQNLVDIADSMNLKNDVQVLVREYLKYRNKKILMVCLDDLDLNISSAYKMMEQIRKYMIIPELIIVMAVNIKQLTFCVERQFLLDMEGLEQSSRWDINLEAKNMANKYLEKLLPQTRRIMLPDIRTIASDGTSVVNILYRNGKKIIFDSHKLGIEKGLMNVLYKKTGLVLIAKEDEVHPLIPNTLRELVGMVSVIGNMGERDKKRNIDLFEDYLFDSWAENHLEEKERQWFVSLRQIGLKDVQAIIFIYLCKWLSNNGFLDTSIHMDILESSVQKEFELVMKERRRPNNGDIINCIRLCYRVRGYDLNNLLFAINTYISIIMLKLNYDNAKGKLQEFVGEDMFGICQLIREETGNFYNKSRLHYKYDVAEYWKRSIEKIGGEKSGLIDIANINVSAVRNYFNRFDNGEMHLKKHLYTIGCVSTFKWTKDSATIGMVSDNNMVATKADFSLNNLFIRQLDSKIVFNNISAEKWGIKATEELEQELSAYWKNFIELCNILICNMEAIYYIAQYLESTRDIKDRTNNDIKVYYNHFFKSLIEGLLQINSYIDLKIAWIINPKPEGDYSQLVNELAYFWESIKRTKQEQIDEELMIPILDDLEQVKIDDVTEIGDSFDKLISNIPSFVRKDSTVQNYKNKLNKLRNYYENNKGDYTVMEQAFLSDSFTNLNIELNNYIKNYESSDVINESLSKNYNTIRRSLMSVTI</sequence>
<reference evidence="1" key="1">
    <citation type="submission" date="2022-11" db="EMBL/GenBank/DDBJ databases">
        <title>Lacrimispora xylanolytica sy1, complete genome.</title>
        <authorList>
            <person name="Choi S."/>
        </authorList>
    </citation>
    <scope>NUCLEOTIDE SEQUENCE</scope>
    <source>
        <strain evidence="1">Sy1</strain>
    </source>
</reference>
<proteinExistence type="predicted"/>
<name>A0ABY7A9Y2_9FIRM</name>
<keyword evidence="2" id="KW-1185">Reference proteome</keyword>
<dbReference type="RefSeq" id="WP_268114244.1">
    <property type="nucleotide sequence ID" value="NZ_CP113524.1"/>
</dbReference>
<dbReference type="InterPro" id="IPR027417">
    <property type="entry name" value="P-loop_NTPase"/>
</dbReference>